<dbReference type="Pfam" id="PF13738">
    <property type="entry name" value="Pyr_redox_3"/>
    <property type="match status" value="1"/>
</dbReference>
<feature type="compositionally biased region" description="Basic residues" evidence="2">
    <location>
        <begin position="411"/>
        <end position="421"/>
    </location>
</feature>
<dbReference type="Gene3D" id="3.50.50.60">
    <property type="entry name" value="FAD/NAD(P)-binding domain"/>
    <property type="match status" value="1"/>
</dbReference>
<protein>
    <submittedName>
        <fullName evidence="3">NAD(P)-binding domain-containing protein</fullName>
    </submittedName>
</protein>
<dbReference type="RefSeq" id="WP_163820923.1">
    <property type="nucleotide sequence ID" value="NZ_JAAGOB010000016.1"/>
</dbReference>
<dbReference type="GO" id="GO:0004497">
    <property type="term" value="F:monooxygenase activity"/>
    <property type="evidence" value="ECO:0007669"/>
    <property type="project" value="TreeGrafter"/>
</dbReference>
<dbReference type="PANTHER" id="PTHR43539:SF78">
    <property type="entry name" value="FLAVIN-CONTAINING MONOOXYGENASE"/>
    <property type="match status" value="1"/>
</dbReference>
<evidence type="ECO:0000256" key="2">
    <source>
        <dbReference type="SAM" id="MobiDB-lite"/>
    </source>
</evidence>
<keyword evidence="1" id="KW-0560">Oxidoreductase</keyword>
<keyword evidence="4" id="KW-1185">Reference proteome</keyword>
<reference evidence="3 4" key="1">
    <citation type="submission" date="2020-02" db="EMBL/GenBank/DDBJ databases">
        <authorList>
            <person name="Li X.-J."/>
            <person name="Feng X.-M."/>
        </authorList>
    </citation>
    <scope>NUCLEOTIDE SEQUENCE [LARGE SCALE GENOMIC DNA]</scope>
    <source>
        <strain evidence="3 4">CGMCC 4.7225</strain>
    </source>
</reference>
<comment type="caution">
    <text evidence="3">The sequence shown here is derived from an EMBL/GenBank/DDBJ whole genome shotgun (WGS) entry which is preliminary data.</text>
</comment>
<name>A0A6N9YSX6_9ACTN</name>
<dbReference type="InterPro" id="IPR050982">
    <property type="entry name" value="Auxin_biosynth/cation_transpt"/>
</dbReference>
<dbReference type="AlphaFoldDB" id="A0A6N9YSX6"/>
<dbReference type="SUPFAM" id="SSF51905">
    <property type="entry name" value="FAD/NAD(P)-binding domain"/>
    <property type="match status" value="2"/>
</dbReference>
<evidence type="ECO:0000313" key="4">
    <source>
        <dbReference type="Proteomes" id="UP000469185"/>
    </source>
</evidence>
<evidence type="ECO:0000256" key="1">
    <source>
        <dbReference type="ARBA" id="ARBA00023002"/>
    </source>
</evidence>
<organism evidence="3 4">
    <name type="scientific">Phytoactinopolyspora alkaliphila</name>
    <dbReference type="NCBI Taxonomy" id="1783498"/>
    <lineage>
        <taxon>Bacteria</taxon>
        <taxon>Bacillati</taxon>
        <taxon>Actinomycetota</taxon>
        <taxon>Actinomycetes</taxon>
        <taxon>Jiangellales</taxon>
        <taxon>Jiangellaceae</taxon>
        <taxon>Phytoactinopolyspora</taxon>
    </lineage>
</organism>
<accession>A0A6N9YSX6</accession>
<dbReference type="PRINTS" id="PR00411">
    <property type="entry name" value="PNDRDTASEI"/>
</dbReference>
<feature type="region of interest" description="Disordered" evidence="2">
    <location>
        <begin position="401"/>
        <end position="421"/>
    </location>
</feature>
<dbReference type="InterPro" id="IPR036188">
    <property type="entry name" value="FAD/NAD-bd_sf"/>
</dbReference>
<gene>
    <name evidence="3" type="ORF">G1H11_22840</name>
</gene>
<evidence type="ECO:0000313" key="3">
    <source>
        <dbReference type="EMBL" id="NED98141.1"/>
    </source>
</evidence>
<sequence length="421" mass="46467">MEIIDTAVIGAGQTGLAVSRYLTEAGRDHVVLDRGRVAESWRSARWDSLRLLTPNWMTRLPGWNYTGPDADGFMTAAELAGYLEDYAASFGAPVRVHTPVTDVSPMAHGYRVTTFRGSWFARNVVIATGPGRHLPAVHRQLTPGLRQIHTSSYRNPGTLPPGGVLVVGASASGTQIAAELRRSGRAVVLAAGSHTRLPRRYRGMDIMWWLEQSGMLSRTIDDVPDAREARSQPSLQLRGGPPEDQADLTALSRLGVEITGRLIGADGYGVRFADDLHTTVSEADERMRRTLAKIDAFIESSGLESEVLPAEAVRTATVPPARNEIDLSSAGITSVVWATGFRFRYPWLRVPVFDRDGHVMHRQGITAATGLYVIGERFLHRRDSSFIDGARHDARTITEHIRTSHRSQQAKTRRRREVRVP</sequence>
<dbReference type="PANTHER" id="PTHR43539">
    <property type="entry name" value="FLAVIN-BINDING MONOOXYGENASE-LIKE PROTEIN (AFU_ORTHOLOGUE AFUA_4G09220)"/>
    <property type="match status" value="1"/>
</dbReference>
<dbReference type="Proteomes" id="UP000469185">
    <property type="component" value="Unassembled WGS sequence"/>
</dbReference>
<proteinExistence type="predicted"/>
<dbReference type="GO" id="GO:0050660">
    <property type="term" value="F:flavin adenine dinucleotide binding"/>
    <property type="evidence" value="ECO:0007669"/>
    <property type="project" value="TreeGrafter"/>
</dbReference>
<dbReference type="EMBL" id="JAAGOB010000016">
    <property type="protein sequence ID" value="NED98141.1"/>
    <property type="molecule type" value="Genomic_DNA"/>
</dbReference>